<proteinExistence type="predicted"/>
<dbReference type="Proteomes" id="UP000094801">
    <property type="component" value="Unassembled WGS sequence"/>
</dbReference>
<reference evidence="2" key="1">
    <citation type="submission" date="2016-04" db="EMBL/GenBank/DDBJ databases">
        <title>Comparative genomics of biotechnologically important yeasts.</title>
        <authorList>
            <consortium name="DOE Joint Genome Institute"/>
            <person name="Riley R."/>
            <person name="Haridas S."/>
            <person name="Wolfe K.H."/>
            <person name="Lopes M.R."/>
            <person name="Hittinger C.T."/>
            <person name="Goker M."/>
            <person name="Salamov A."/>
            <person name="Wisecaver J."/>
            <person name="Long T.M."/>
            <person name="Aerts A.L."/>
            <person name="Barry K."/>
            <person name="Choi C."/>
            <person name="Clum A."/>
            <person name="Coughlan A.Y."/>
            <person name="Deshpande S."/>
            <person name="Douglass A.P."/>
            <person name="Hanson S.J."/>
            <person name="Klenk H.-P."/>
            <person name="Labutti K."/>
            <person name="Lapidus A."/>
            <person name="Lindquist E."/>
            <person name="Lipzen A."/>
            <person name="Meier-Kolthoff J.P."/>
            <person name="Ohm R.A."/>
            <person name="Otillar R.P."/>
            <person name="Pangilinan J."/>
            <person name="Peng Y."/>
            <person name="Rokas A."/>
            <person name="Rosa C.A."/>
            <person name="Scheuner C."/>
            <person name="Sibirny A.A."/>
            <person name="Slot J.C."/>
            <person name="Stielow J.B."/>
            <person name="Sun H."/>
            <person name="Kurtzman C.P."/>
            <person name="Blackwell M."/>
            <person name="Grigoriev I.V."/>
            <person name="Jeffries T.W."/>
        </authorList>
    </citation>
    <scope>NUCLEOTIDE SEQUENCE [LARGE SCALE GENOMIC DNA]</scope>
    <source>
        <strain evidence="2">NRRL YB-2248</strain>
    </source>
</reference>
<keyword evidence="2" id="KW-1185">Reference proteome</keyword>
<sequence length="104" mass="11936">MYGSSPENCNADNIYMFLKKTQEESEKVKSIDTYKKIRNSLTYLHQIVHGQKPYDGNISAFMEIVGSDYNKYRQETLYLSQATSTHENTLDCGSILGSQIVFYC</sequence>
<protein>
    <submittedName>
        <fullName evidence="1">Uncharacterized protein</fullName>
    </submittedName>
</protein>
<name>A0A1E4T0Z3_9ASCO</name>
<evidence type="ECO:0000313" key="1">
    <source>
        <dbReference type="EMBL" id="ODV85417.1"/>
    </source>
</evidence>
<dbReference type="EMBL" id="KV453852">
    <property type="protein sequence ID" value="ODV85417.1"/>
    <property type="molecule type" value="Genomic_DNA"/>
</dbReference>
<organism evidence="1 2">
    <name type="scientific">[Candida] arabinofermentans NRRL YB-2248</name>
    <dbReference type="NCBI Taxonomy" id="983967"/>
    <lineage>
        <taxon>Eukaryota</taxon>
        <taxon>Fungi</taxon>
        <taxon>Dikarya</taxon>
        <taxon>Ascomycota</taxon>
        <taxon>Saccharomycotina</taxon>
        <taxon>Pichiomycetes</taxon>
        <taxon>Pichiales</taxon>
        <taxon>Pichiaceae</taxon>
        <taxon>Ogataea</taxon>
        <taxon>Ogataea/Candida clade</taxon>
    </lineage>
</organism>
<evidence type="ECO:0000313" key="2">
    <source>
        <dbReference type="Proteomes" id="UP000094801"/>
    </source>
</evidence>
<gene>
    <name evidence="1" type="ORF">CANARDRAFT_28219</name>
</gene>
<dbReference type="AlphaFoldDB" id="A0A1E4T0Z3"/>
<accession>A0A1E4T0Z3</accession>